<dbReference type="Proteomes" id="UP000614261">
    <property type="component" value="Unassembled WGS sequence"/>
</dbReference>
<comment type="caution">
    <text evidence="1">The sequence shown here is derived from an EMBL/GenBank/DDBJ whole genome shotgun (WGS) entry which is preliminary data.</text>
</comment>
<name>A0ABQ1J119_9SPHN</name>
<proteinExistence type="predicted"/>
<accession>A0ABQ1J119</accession>
<dbReference type="EMBL" id="BMGD01000002">
    <property type="protein sequence ID" value="GGB56244.1"/>
    <property type="molecule type" value="Genomic_DNA"/>
</dbReference>
<evidence type="ECO:0000313" key="1">
    <source>
        <dbReference type="EMBL" id="GGB56244.1"/>
    </source>
</evidence>
<sequence length="56" mass="5839">MAKPPSLTASPIKGEANRAASPIKGAASFIEGEARYARLSRFYRWIGSAAASAVDA</sequence>
<reference evidence="2" key="1">
    <citation type="journal article" date="2019" name="Int. J. Syst. Evol. Microbiol.">
        <title>The Global Catalogue of Microorganisms (GCM) 10K type strain sequencing project: providing services to taxonomists for standard genome sequencing and annotation.</title>
        <authorList>
            <consortium name="The Broad Institute Genomics Platform"/>
            <consortium name="The Broad Institute Genome Sequencing Center for Infectious Disease"/>
            <person name="Wu L."/>
            <person name="Ma J."/>
        </authorList>
    </citation>
    <scope>NUCLEOTIDE SEQUENCE [LARGE SCALE GENOMIC DNA]</scope>
    <source>
        <strain evidence="2">CGMCC 1.12851</strain>
    </source>
</reference>
<evidence type="ECO:0000313" key="2">
    <source>
        <dbReference type="Proteomes" id="UP000614261"/>
    </source>
</evidence>
<keyword evidence="2" id="KW-1185">Reference proteome</keyword>
<protein>
    <submittedName>
        <fullName evidence="1">Uncharacterized protein</fullName>
    </submittedName>
</protein>
<organism evidence="1 2">
    <name type="scientific">Blastomonas aquatica</name>
    <dbReference type="NCBI Taxonomy" id="1510276"/>
    <lineage>
        <taxon>Bacteria</taxon>
        <taxon>Pseudomonadati</taxon>
        <taxon>Pseudomonadota</taxon>
        <taxon>Alphaproteobacteria</taxon>
        <taxon>Sphingomonadales</taxon>
        <taxon>Sphingomonadaceae</taxon>
        <taxon>Blastomonas</taxon>
    </lineage>
</organism>
<gene>
    <name evidence="1" type="ORF">GCM10010833_08690</name>
</gene>